<evidence type="ECO:0000256" key="8">
    <source>
        <dbReference type="ARBA" id="ARBA00023306"/>
    </source>
</evidence>
<dbReference type="InterPro" id="IPR041027">
    <property type="entry name" value="FtsK_alpha"/>
</dbReference>
<feature type="region of interest" description="Disordered" evidence="12">
    <location>
        <begin position="449"/>
        <end position="532"/>
    </location>
</feature>
<keyword evidence="13" id="KW-1133">Transmembrane helix</keyword>
<dbReference type="InterPro" id="IPR027417">
    <property type="entry name" value="P-loop_NTPase"/>
</dbReference>
<dbReference type="InterPro" id="IPR018541">
    <property type="entry name" value="Ftsk_gamma"/>
</dbReference>
<keyword evidence="4 11" id="KW-0547">Nucleotide-binding</keyword>
<dbReference type="PROSITE" id="PS50901">
    <property type="entry name" value="FTSK"/>
    <property type="match status" value="1"/>
</dbReference>
<proteinExistence type="inferred from homology"/>
<keyword evidence="16" id="KW-1185">Reference proteome</keyword>
<dbReference type="CDD" id="cd01127">
    <property type="entry name" value="TrwB_TraG_TraD_VirD4"/>
    <property type="match status" value="1"/>
</dbReference>
<accession>A0A158K140</accession>
<dbReference type="SMART" id="SM00382">
    <property type="entry name" value="AAA"/>
    <property type="match status" value="1"/>
</dbReference>
<dbReference type="PANTHER" id="PTHR22683:SF41">
    <property type="entry name" value="DNA TRANSLOCASE FTSK"/>
    <property type="match status" value="1"/>
</dbReference>
<sequence length="1172" mass="122315">MHTVVLGWFGGSVVWFVPLLWRLAKSMLPGGDGLRGPGTIRLWLGFVGVLVASMALEGALLGSFEAAAGVNRCGHALANALAGLAGRVGGGSIAAAALLVCLPWLCDFQWRSAIGWANVAFGLGFNPQWFDAREKTPREKPSRKRRARGEPAHRAGGIPGRIAHDAPMLGMPAATSREGGRYQRPTVWRPPAIQRGDVKRSTAAASPSVDVFADRNANAPRNPAPATGRAIPRDLVEPVAPIGWLGSGSGMRAGSREGAGSSKVANPGTVRPVTAPAASRGFVRTDAPAAAPSAAPRTTVAASAVHAVQPSRSSVKRPAASMSRPATGSVAAPSAATSRAPVHSRPAEPPGPLPAPDSIQATLRSIEENAARWTTLAGAGLASGREPQERQPGLQGGSDHSGATRAAGETPKSANAPPIGDAVRSNAISAAGSSAPSFALHAITGDVASGAGNAPTEARVAPPPVDSERRRDDEAAPEDALKSAPAATALRETEAMPQRVPGQNTPLVSDTTATSLASATPEGSARSDGTLTGETTGVEALQAAAASGAALTGTAWAMTTPRPAAALEPTQPLSPPAQSPSDTLPWLAAVVRPEAHRPAPPLPLQIGNTEAENDDTNPAAHQPASNVVRFPGVAIAPTASPIGEQSAEEPPEATQPGTPRAPIRGFTPTEFEFHAPAASAVELPGFDLLERASDDIEPVSEERLAETGQLIEQRLQEFKVPVTVVGASAGPVITRFEVEPALGVRGSQIVGLMKDLSRGLGLTSIRVVETIPGKTCMGLELPNAKRQMIRLSEILEDDVYRNSKSNLTIAMGKDIVGNPVVTDLARAPHMLVAGTTGSGKSVAVNAMILSLLYKAKPEDVRLIMIDPKMLELSVYEGIPHLLAPVVTDMKLAANALNWCVGEMEKRYRLMSAVGVRNLQGFNQKVRNADAAGRKLTNPFSLTPDAPEPLSTLPMIVVIIDELADLMMVAGKQIEQLIARLAQKARAAGIHLILATQRPSVDVITGLIKANIPTRVAFQVSSKIDSRTILDQMGAESLLGAGDMLFLPPGTGYPQRVHGAFVADDEVHRVVEYLKQFGEPEYEEGILSGPASEGAAQDLFGEAPDAEADPLYDEAVSFVVRTRRASISSVQRQLRIGYNRAARLVEQMETAGLVSPMGNNGNREVLAPPGPAE</sequence>
<feature type="region of interest" description="Disordered" evidence="12">
    <location>
        <begin position="248"/>
        <end position="273"/>
    </location>
</feature>
<dbReference type="PANTHER" id="PTHR22683">
    <property type="entry name" value="SPORULATION PROTEIN RELATED"/>
    <property type="match status" value="1"/>
</dbReference>
<evidence type="ECO:0000256" key="12">
    <source>
        <dbReference type="SAM" id="MobiDB-lite"/>
    </source>
</evidence>
<dbReference type="FunFam" id="3.40.50.300:FF:000209">
    <property type="entry name" value="Cell division protein FtsK"/>
    <property type="match status" value="1"/>
</dbReference>
<feature type="region of interest" description="Disordered" evidence="12">
    <location>
        <begin position="380"/>
        <end position="421"/>
    </location>
</feature>
<comment type="function">
    <text evidence="9">Essential cell division protein that coordinates cell division and chromosome segregation. The N-terminus is involved in assembly of the cell-division machinery. The C-terminus functions as a DNA motor that moves dsDNA in an ATP-dependent manner towards the dif recombination site, which is located within the replication terminus region. Translocation stops specifically at Xer-dif sites, where FtsK interacts with the Xer recombinase, allowing activation of chromosome unlinking by recombination. FtsK orienting polar sequences (KOPS) guide the direction of DNA translocation. FtsK can remove proteins from DNA as it translocates, but translocation stops specifically at XerCD-dif site, thereby preventing removal of XerC and XerD from dif.</text>
</comment>
<keyword evidence="5" id="KW-0159">Chromosome partition</keyword>
<dbReference type="OrthoDB" id="9807790at2"/>
<dbReference type="Pfam" id="PF01580">
    <property type="entry name" value="FtsK_SpoIIIE"/>
    <property type="match status" value="1"/>
</dbReference>
<evidence type="ECO:0000256" key="1">
    <source>
        <dbReference type="ARBA" id="ARBA00004533"/>
    </source>
</evidence>
<keyword evidence="3 15" id="KW-0132">Cell division</keyword>
<feature type="compositionally biased region" description="Low complexity" evidence="12">
    <location>
        <begin position="509"/>
        <end position="520"/>
    </location>
</feature>
<evidence type="ECO:0000313" key="16">
    <source>
        <dbReference type="Proteomes" id="UP000054770"/>
    </source>
</evidence>
<evidence type="ECO:0000256" key="13">
    <source>
        <dbReference type="SAM" id="Phobius"/>
    </source>
</evidence>
<dbReference type="Gene3D" id="1.10.10.10">
    <property type="entry name" value="Winged helix-like DNA-binding domain superfamily/Winged helix DNA-binding domain"/>
    <property type="match status" value="1"/>
</dbReference>
<comment type="subunit">
    <text evidence="10">Homohexamer. Forms a ring that surrounds DNA.</text>
</comment>
<gene>
    <name evidence="15" type="ORF">AWB68_04549</name>
</gene>
<keyword evidence="6 11" id="KW-0067">ATP-binding</keyword>
<feature type="region of interest" description="Disordered" evidence="12">
    <location>
        <begin position="598"/>
        <end position="619"/>
    </location>
</feature>
<feature type="region of interest" description="Disordered" evidence="12">
    <location>
        <begin position="301"/>
        <end position="358"/>
    </location>
</feature>
<dbReference type="Gene3D" id="3.30.980.40">
    <property type="match status" value="1"/>
</dbReference>
<evidence type="ECO:0000256" key="11">
    <source>
        <dbReference type="PROSITE-ProRule" id="PRU00289"/>
    </source>
</evidence>
<evidence type="ECO:0000256" key="7">
    <source>
        <dbReference type="ARBA" id="ARBA00023125"/>
    </source>
</evidence>
<dbReference type="InterPro" id="IPR050206">
    <property type="entry name" value="FtsK/SpoIIIE/SftA"/>
</dbReference>
<dbReference type="GO" id="GO:0051301">
    <property type="term" value="P:cell division"/>
    <property type="evidence" value="ECO:0007669"/>
    <property type="project" value="UniProtKB-KW"/>
</dbReference>
<keyword evidence="13" id="KW-0812">Transmembrane</keyword>
<evidence type="ECO:0000256" key="3">
    <source>
        <dbReference type="ARBA" id="ARBA00022618"/>
    </source>
</evidence>
<dbReference type="EMBL" id="FCON02000055">
    <property type="protein sequence ID" value="SAL74190.1"/>
    <property type="molecule type" value="Genomic_DNA"/>
</dbReference>
<dbReference type="Gene3D" id="3.40.50.300">
    <property type="entry name" value="P-loop containing nucleotide triphosphate hydrolases"/>
    <property type="match status" value="1"/>
</dbReference>
<dbReference type="InterPro" id="IPR003593">
    <property type="entry name" value="AAA+_ATPase"/>
</dbReference>
<dbReference type="Pfam" id="PF09397">
    <property type="entry name" value="FtsK_gamma"/>
    <property type="match status" value="1"/>
</dbReference>
<evidence type="ECO:0000256" key="9">
    <source>
        <dbReference type="ARBA" id="ARBA00024784"/>
    </source>
</evidence>
<dbReference type="InterPro" id="IPR036390">
    <property type="entry name" value="WH_DNA-bd_sf"/>
</dbReference>
<evidence type="ECO:0000256" key="10">
    <source>
        <dbReference type="ARBA" id="ARBA00025923"/>
    </source>
</evidence>
<name>A0A158K140_9BURK</name>
<evidence type="ECO:0000256" key="4">
    <source>
        <dbReference type="ARBA" id="ARBA00022741"/>
    </source>
</evidence>
<dbReference type="GO" id="GO:0005524">
    <property type="term" value="F:ATP binding"/>
    <property type="evidence" value="ECO:0007669"/>
    <property type="project" value="UniProtKB-UniRule"/>
</dbReference>
<dbReference type="SUPFAM" id="SSF46785">
    <property type="entry name" value="Winged helix' DNA-binding domain"/>
    <property type="match status" value="1"/>
</dbReference>
<comment type="caution">
    <text evidence="15">The sequence shown here is derived from an EMBL/GenBank/DDBJ whole genome shotgun (WGS) entry which is preliminary data.</text>
</comment>
<keyword evidence="13" id="KW-0472">Membrane</keyword>
<feature type="transmembrane region" description="Helical" evidence="13">
    <location>
        <begin position="43"/>
        <end position="64"/>
    </location>
</feature>
<keyword evidence="7" id="KW-0238">DNA-binding</keyword>
<dbReference type="Pfam" id="PF17854">
    <property type="entry name" value="FtsK_alpha"/>
    <property type="match status" value="1"/>
</dbReference>
<feature type="transmembrane region" description="Helical" evidence="13">
    <location>
        <begin position="84"/>
        <end position="106"/>
    </location>
</feature>
<dbReference type="GO" id="GO:0005886">
    <property type="term" value="C:plasma membrane"/>
    <property type="evidence" value="ECO:0007669"/>
    <property type="project" value="UniProtKB-SubCell"/>
</dbReference>
<organism evidence="15 16">
    <name type="scientific">Caballeronia choica</name>
    <dbReference type="NCBI Taxonomy" id="326476"/>
    <lineage>
        <taxon>Bacteria</taxon>
        <taxon>Pseudomonadati</taxon>
        <taxon>Pseudomonadota</taxon>
        <taxon>Betaproteobacteria</taxon>
        <taxon>Burkholderiales</taxon>
        <taxon>Burkholderiaceae</taxon>
        <taxon>Caballeronia</taxon>
    </lineage>
</organism>
<evidence type="ECO:0000256" key="6">
    <source>
        <dbReference type="ARBA" id="ARBA00022840"/>
    </source>
</evidence>
<dbReference type="AlphaFoldDB" id="A0A158K140"/>
<evidence type="ECO:0000256" key="5">
    <source>
        <dbReference type="ARBA" id="ARBA00022829"/>
    </source>
</evidence>
<keyword evidence="8" id="KW-0131">Cell cycle</keyword>
<evidence type="ECO:0000259" key="14">
    <source>
        <dbReference type="PROSITE" id="PS50901"/>
    </source>
</evidence>
<feature type="region of interest" description="Disordered" evidence="12">
    <location>
        <begin position="132"/>
        <end position="166"/>
    </location>
</feature>
<comment type="similarity">
    <text evidence="2">Belongs to the FtsK/SpoIIIE/SftA family.</text>
</comment>
<dbReference type="GO" id="GO:0007059">
    <property type="term" value="P:chromosome segregation"/>
    <property type="evidence" value="ECO:0007669"/>
    <property type="project" value="UniProtKB-KW"/>
</dbReference>
<comment type="subcellular location">
    <subcellularLocation>
        <location evidence="1">Cell inner membrane</location>
    </subcellularLocation>
</comment>
<evidence type="ECO:0000313" key="15">
    <source>
        <dbReference type="EMBL" id="SAL74190.1"/>
    </source>
</evidence>
<evidence type="ECO:0000256" key="2">
    <source>
        <dbReference type="ARBA" id="ARBA00006474"/>
    </source>
</evidence>
<dbReference type="SMART" id="SM00843">
    <property type="entry name" value="Ftsk_gamma"/>
    <property type="match status" value="1"/>
</dbReference>
<feature type="region of interest" description="Disordered" evidence="12">
    <location>
        <begin position="642"/>
        <end position="665"/>
    </location>
</feature>
<protein>
    <submittedName>
        <fullName evidence="15">Cell division protein FtsK</fullName>
    </submittedName>
</protein>
<dbReference type="InterPro" id="IPR036388">
    <property type="entry name" value="WH-like_DNA-bd_sf"/>
</dbReference>
<feature type="binding site" evidence="11">
    <location>
        <begin position="834"/>
        <end position="841"/>
    </location>
    <ligand>
        <name>ATP</name>
        <dbReference type="ChEBI" id="CHEBI:30616"/>
    </ligand>
</feature>
<feature type="transmembrane region" description="Helical" evidence="13">
    <location>
        <begin position="6"/>
        <end position="23"/>
    </location>
</feature>
<dbReference type="Proteomes" id="UP000054770">
    <property type="component" value="Unassembled WGS sequence"/>
</dbReference>
<dbReference type="InterPro" id="IPR002543">
    <property type="entry name" value="FtsK_dom"/>
</dbReference>
<feature type="domain" description="FtsK" evidence="14">
    <location>
        <begin position="817"/>
        <end position="1026"/>
    </location>
</feature>
<dbReference type="SUPFAM" id="SSF52540">
    <property type="entry name" value="P-loop containing nucleoside triphosphate hydrolases"/>
    <property type="match status" value="1"/>
</dbReference>
<reference evidence="15" key="1">
    <citation type="submission" date="2016-01" db="EMBL/GenBank/DDBJ databases">
        <authorList>
            <person name="Peeters C."/>
        </authorList>
    </citation>
    <scope>NUCLEOTIDE SEQUENCE [LARGE SCALE GENOMIC DNA]</scope>
    <source>
        <strain evidence="15">LMG 22940</strain>
    </source>
</reference>
<dbReference type="GO" id="GO:0003677">
    <property type="term" value="F:DNA binding"/>
    <property type="evidence" value="ECO:0007669"/>
    <property type="project" value="UniProtKB-KW"/>
</dbReference>